<reference evidence="1 2" key="1">
    <citation type="submission" date="2017-05" db="EMBL/GenBank/DDBJ databases">
        <authorList>
            <person name="Song R."/>
            <person name="Chenine A.L."/>
            <person name="Ruprecht R.M."/>
        </authorList>
    </citation>
    <scope>NUCLEOTIDE SEQUENCE [LARGE SCALE GENOMIC DNA]</scope>
    <source>
        <strain evidence="1 2">S567_C10_BS</strain>
    </source>
</reference>
<dbReference type="EMBL" id="NFFZ01000016">
    <property type="protein sequence ID" value="OTI57602.1"/>
    <property type="molecule type" value="Genomic_DNA"/>
</dbReference>
<sequence>MHLSIDSLKEAGAFTGAPIEKEITWKQGDKELTATVYVRPLSYSTAVSDLLAMNGKVDGVAGRIAASIVDEEGKPVFTPADITGEADPGRGALDGNLTIALLTVIAEVNNLGKTTSSAN</sequence>
<name>A0A0G5IRX6_PSEAI</name>
<accession>A0A0G5IRX6</accession>
<dbReference type="Proteomes" id="UP000194857">
    <property type="component" value="Unassembled WGS sequence"/>
</dbReference>
<organism evidence="1 2">
    <name type="scientific">Pseudomonas aeruginosa</name>
    <dbReference type="NCBI Taxonomy" id="287"/>
    <lineage>
        <taxon>Bacteria</taxon>
        <taxon>Pseudomonadati</taxon>
        <taxon>Pseudomonadota</taxon>
        <taxon>Gammaproteobacteria</taxon>
        <taxon>Pseudomonadales</taxon>
        <taxon>Pseudomonadaceae</taxon>
        <taxon>Pseudomonas</taxon>
    </lineage>
</organism>
<dbReference type="RefSeq" id="WP_003158969.1">
    <property type="nucleotide sequence ID" value="NZ_CAADKA010000371.1"/>
</dbReference>
<proteinExistence type="predicted"/>
<dbReference type="InterPro" id="IPR024410">
    <property type="entry name" value="Phage_TAC_12"/>
</dbReference>
<protein>
    <submittedName>
        <fullName evidence="1">Phage tail protein</fullName>
    </submittedName>
</protein>
<gene>
    <name evidence="1" type="ORF">CAZ10_25590</name>
</gene>
<evidence type="ECO:0000313" key="1">
    <source>
        <dbReference type="EMBL" id="OTI57602.1"/>
    </source>
</evidence>
<comment type="caution">
    <text evidence="1">The sequence shown here is derived from an EMBL/GenBank/DDBJ whole genome shotgun (WGS) entry which is preliminary data.</text>
</comment>
<dbReference type="AlphaFoldDB" id="A0A0G5IRX6"/>
<evidence type="ECO:0000313" key="2">
    <source>
        <dbReference type="Proteomes" id="UP000194857"/>
    </source>
</evidence>
<dbReference type="Pfam" id="PF16459">
    <property type="entry name" value="Phage_TAC_13"/>
    <property type="match status" value="1"/>
</dbReference>